<dbReference type="GO" id="GO:0045944">
    <property type="term" value="P:positive regulation of transcription by RNA polymerase II"/>
    <property type="evidence" value="ECO:0007669"/>
    <property type="project" value="TreeGrafter"/>
</dbReference>
<feature type="compositionally biased region" description="Polar residues" evidence="10">
    <location>
        <begin position="293"/>
        <end position="302"/>
    </location>
</feature>
<keyword evidence="4" id="KW-0862">Zinc</keyword>
<evidence type="ECO:0000313" key="13">
    <source>
        <dbReference type="Proteomes" id="UP000887226"/>
    </source>
</evidence>
<dbReference type="Pfam" id="PF25026">
    <property type="entry name" value="Asd-4"/>
    <property type="match status" value="1"/>
</dbReference>
<dbReference type="Pfam" id="PF00320">
    <property type="entry name" value="GATA"/>
    <property type="match status" value="1"/>
</dbReference>
<accession>A0A9P8CHR5</accession>
<organism evidence="12 13">
    <name type="scientific">Calycina marina</name>
    <dbReference type="NCBI Taxonomy" id="1763456"/>
    <lineage>
        <taxon>Eukaryota</taxon>
        <taxon>Fungi</taxon>
        <taxon>Dikarya</taxon>
        <taxon>Ascomycota</taxon>
        <taxon>Pezizomycotina</taxon>
        <taxon>Leotiomycetes</taxon>
        <taxon>Helotiales</taxon>
        <taxon>Pezizellaceae</taxon>
        <taxon>Calycina</taxon>
    </lineage>
</organism>
<dbReference type="GO" id="GO:0005634">
    <property type="term" value="C:nucleus"/>
    <property type="evidence" value="ECO:0007669"/>
    <property type="project" value="UniProtKB-SubCell"/>
</dbReference>
<dbReference type="PROSITE" id="PS00344">
    <property type="entry name" value="GATA_ZN_FINGER_1"/>
    <property type="match status" value="1"/>
</dbReference>
<evidence type="ECO:0000256" key="9">
    <source>
        <dbReference type="PROSITE-ProRule" id="PRU00094"/>
    </source>
</evidence>
<evidence type="ECO:0000313" key="12">
    <source>
        <dbReference type="EMBL" id="KAG9245746.1"/>
    </source>
</evidence>
<dbReference type="PANTHER" id="PTHR10071">
    <property type="entry name" value="TRANSCRIPTION FACTOR GATA FAMILY MEMBER"/>
    <property type="match status" value="1"/>
</dbReference>
<evidence type="ECO:0000256" key="8">
    <source>
        <dbReference type="ARBA" id="ARBA00023242"/>
    </source>
</evidence>
<dbReference type="SMART" id="SM00401">
    <property type="entry name" value="ZnF_GATA"/>
    <property type="match status" value="1"/>
</dbReference>
<dbReference type="Gene3D" id="3.30.50.10">
    <property type="entry name" value="Erythroid Transcription Factor GATA-1, subunit A"/>
    <property type="match status" value="1"/>
</dbReference>
<dbReference type="PANTHER" id="PTHR10071:SF281">
    <property type="entry name" value="BOX A-BINDING FACTOR-RELATED"/>
    <property type="match status" value="1"/>
</dbReference>
<keyword evidence="13" id="KW-1185">Reference proteome</keyword>
<gene>
    <name evidence="12" type="ORF">BJ878DRAFT_540958</name>
</gene>
<evidence type="ECO:0000256" key="2">
    <source>
        <dbReference type="ARBA" id="ARBA00022723"/>
    </source>
</evidence>
<evidence type="ECO:0000259" key="11">
    <source>
        <dbReference type="PROSITE" id="PS50114"/>
    </source>
</evidence>
<protein>
    <recommendedName>
        <fullName evidence="11">GATA-type domain-containing protein</fullName>
    </recommendedName>
</protein>
<comment type="subcellular location">
    <subcellularLocation>
        <location evidence="1">Nucleus</location>
    </subcellularLocation>
</comment>
<evidence type="ECO:0000256" key="7">
    <source>
        <dbReference type="ARBA" id="ARBA00023163"/>
    </source>
</evidence>
<dbReference type="AlphaFoldDB" id="A0A9P8CHR5"/>
<keyword evidence="6" id="KW-0534">Nitrate assimilation</keyword>
<dbReference type="FunFam" id="3.30.50.10:FF:000007">
    <property type="entry name" value="Nitrogen regulatory AreA, N-terminal"/>
    <property type="match status" value="1"/>
</dbReference>
<dbReference type="InterPro" id="IPR056998">
    <property type="entry name" value="Asd-4/GZF3_helical"/>
</dbReference>
<dbReference type="GO" id="GO:0000978">
    <property type="term" value="F:RNA polymerase II cis-regulatory region sequence-specific DNA binding"/>
    <property type="evidence" value="ECO:0007669"/>
    <property type="project" value="TreeGrafter"/>
</dbReference>
<dbReference type="PROSITE" id="PS50114">
    <property type="entry name" value="GATA_ZN_FINGER_2"/>
    <property type="match status" value="1"/>
</dbReference>
<proteinExistence type="predicted"/>
<keyword evidence="8" id="KW-0539">Nucleus</keyword>
<dbReference type="InterPro" id="IPR013088">
    <property type="entry name" value="Znf_NHR/GATA"/>
</dbReference>
<dbReference type="GO" id="GO:0000981">
    <property type="term" value="F:DNA-binding transcription factor activity, RNA polymerase II-specific"/>
    <property type="evidence" value="ECO:0007669"/>
    <property type="project" value="TreeGrafter"/>
</dbReference>
<dbReference type="InterPro" id="IPR039355">
    <property type="entry name" value="Transcription_factor_GATA"/>
</dbReference>
<dbReference type="GO" id="GO:0000122">
    <property type="term" value="P:negative regulation of transcription by RNA polymerase II"/>
    <property type="evidence" value="ECO:0007669"/>
    <property type="project" value="TreeGrafter"/>
</dbReference>
<dbReference type="SUPFAM" id="SSF57716">
    <property type="entry name" value="Glucocorticoid receptor-like (DNA-binding domain)"/>
    <property type="match status" value="1"/>
</dbReference>
<dbReference type="OrthoDB" id="515401at2759"/>
<name>A0A9P8CHR5_9HELO</name>
<feature type="compositionally biased region" description="Polar residues" evidence="10">
    <location>
        <begin position="107"/>
        <end position="146"/>
    </location>
</feature>
<dbReference type="InterPro" id="IPR000679">
    <property type="entry name" value="Znf_GATA"/>
</dbReference>
<evidence type="ECO:0000256" key="10">
    <source>
        <dbReference type="SAM" id="MobiDB-lite"/>
    </source>
</evidence>
<dbReference type="GO" id="GO:0008270">
    <property type="term" value="F:zinc ion binding"/>
    <property type="evidence" value="ECO:0007669"/>
    <property type="project" value="UniProtKB-KW"/>
</dbReference>
<evidence type="ECO:0000256" key="5">
    <source>
        <dbReference type="ARBA" id="ARBA00023015"/>
    </source>
</evidence>
<feature type="region of interest" description="Disordered" evidence="10">
    <location>
        <begin position="107"/>
        <end position="160"/>
    </location>
</feature>
<sequence>MASIDQIQQPVCQNCQTSTTPLWRRDEIGSVLCNACGLFLKLHGRPRPISLKTDVIKSRNRVKSSGTGPHGAKKKSLFDQNGMASMNGMNGMHGMEHTHSGLMMAQRRTSQKSANGHSDGSISPISRTATPSMYGSQSQGLPTFNNGGHPLEEQYNHSQSLPQMHPLRTQSPSGRSASPMNGHRGLEIPQTYEQLIAENSSLKTRVSELEVINELFRGRVTQLEQDENNARRGEDMRRESEHNLNIRLGESQRRENQLKSRLDDLERELNDLKEGAPPMKKQRVNNGDIVGESETTTPNSTT</sequence>
<feature type="domain" description="GATA-type" evidence="11">
    <location>
        <begin position="12"/>
        <end position="59"/>
    </location>
</feature>
<keyword evidence="7" id="KW-0804">Transcription</keyword>
<keyword evidence="2" id="KW-0479">Metal-binding</keyword>
<dbReference type="Proteomes" id="UP000887226">
    <property type="component" value="Unassembled WGS sequence"/>
</dbReference>
<evidence type="ECO:0000256" key="3">
    <source>
        <dbReference type="ARBA" id="ARBA00022771"/>
    </source>
</evidence>
<comment type="caution">
    <text evidence="12">The sequence shown here is derived from an EMBL/GenBank/DDBJ whole genome shotgun (WGS) entry which is preliminary data.</text>
</comment>
<dbReference type="EMBL" id="MU253832">
    <property type="protein sequence ID" value="KAG9245746.1"/>
    <property type="molecule type" value="Genomic_DNA"/>
</dbReference>
<evidence type="ECO:0000256" key="1">
    <source>
        <dbReference type="ARBA" id="ARBA00004123"/>
    </source>
</evidence>
<feature type="region of interest" description="Disordered" evidence="10">
    <location>
        <begin position="266"/>
        <end position="302"/>
    </location>
</feature>
<evidence type="ECO:0000256" key="6">
    <source>
        <dbReference type="ARBA" id="ARBA00023063"/>
    </source>
</evidence>
<dbReference type="PRINTS" id="PR00619">
    <property type="entry name" value="GATAZNFINGER"/>
</dbReference>
<keyword evidence="3 9" id="KW-0863">Zinc-finger</keyword>
<keyword evidence="5" id="KW-0805">Transcription regulation</keyword>
<dbReference type="CDD" id="cd00202">
    <property type="entry name" value="ZnF_GATA"/>
    <property type="match status" value="1"/>
</dbReference>
<evidence type="ECO:0000256" key="4">
    <source>
        <dbReference type="ARBA" id="ARBA00022833"/>
    </source>
</evidence>
<reference evidence="12" key="1">
    <citation type="journal article" date="2021" name="IMA Fungus">
        <title>Genomic characterization of three marine fungi, including Emericellopsis atlantica sp. nov. with signatures of a generalist lifestyle and marine biomass degradation.</title>
        <authorList>
            <person name="Hagestad O.C."/>
            <person name="Hou L."/>
            <person name="Andersen J.H."/>
            <person name="Hansen E.H."/>
            <person name="Altermark B."/>
            <person name="Li C."/>
            <person name="Kuhnert E."/>
            <person name="Cox R.J."/>
            <person name="Crous P.W."/>
            <person name="Spatafora J.W."/>
            <person name="Lail K."/>
            <person name="Amirebrahimi M."/>
            <person name="Lipzen A."/>
            <person name="Pangilinan J."/>
            <person name="Andreopoulos W."/>
            <person name="Hayes R.D."/>
            <person name="Ng V."/>
            <person name="Grigoriev I.V."/>
            <person name="Jackson S.A."/>
            <person name="Sutton T.D.S."/>
            <person name="Dobson A.D.W."/>
            <person name="Rama T."/>
        </authorList>
    </citation>
    <scope>NUCLEOTIDE SEQUENCE</scope>
    <source>
        <strain evidence="12">TRa3180A</strain>
    </source>
</reference>